<dbReference type="InterPro" id="IPR011230">
    <property type="entry name" value="PAP14/16/28/29"/>
</dbReference>
<evidence type="ECO:0000256" key="5">
    <source>
        <dbReference type="ARBA" id="ARBA00022525"/>
    </source>
</evidence>
<comment type="caution">
    <text evidence="13">The sequence shown here is derived from an EMBL/GenBank/DDBJ whole genome shotgun (WGS) entry which is preliminary data.</text>
</comment>
<organism evidence="13 14">
    <name type="scientific">Taxus chinensis</name>
    <name type="common">Chinese yew</name>
    <name type="synonym">Taxus wallichiana var. chinensis</name>
    <dbReference type="NCBI Taxonomy" id="29808"/>
    <lineage>
        <taxon>Eukaryota</taxon>
        <taxon>Viridiplantae</taxon>
        <taxon>Streptophyta</taxon>
        <taxon>Embryophyta</taxon>
        <taxon>Tracheophyta</taxon>
        <taxon>Spermatophyta</taxon>
        <taxon>Pinopsida</taxon>
        <taxon>Pinidae</taxon>
        <taxon>Conifers II</taxon>
        <taxon>Cupressales</taxon>
        <taxon>Taxaceae</taxon>
        <taxon>Taxus</taxon>
    </lineage>
</organism>
<feature type="domain" description="Calcineurin-like phosphoesterase" evidence="12">
    <location>
        <begin position="72"/>
        <end position="339"/>
    </location>
</feature>
<keyword evidence="8" id="KW-0862">Zinc</keyword>
<dbReference type="Proteomes" id="UP000824469">
    <property type="component" value="Unassembled WGS sequence"/>
</dbReference>
<keyword evidence="5" id="KW-0964">Secreted</keyword>
<comment type="subunit">
    <text evidence="4">Homodimer.</text>
</comment>
<feature type="non-terminal residue" evidence="13">
    <location>
        <position position="400"/>
    </location>
</feature>
<comment type="subcellular location">
    <subcellularLocation>
        <location evidence="2">Secreted</location>
    </subcellularLocation>
</comment>
<feature type="transmembrane region" description="Helical" evidence="11">
    <location>
        <begin position="27"/>
        <end position="49"/>
    </location>
</feature>
<dbReference type="GO" id="GO:0005576">
    <property type="term" value="C:extracellular region"/>
    <property type="evidence" value="ECO:0007669"/>
    <property type="project" value="UniProtKB-SubCell"/>
</dbReference>
<comment type="similarity">
    <text evidence="3">Belongs to the metallophosphoesterase superfamily. Purple acid phosphatase family.</text>
</comment>
<dbReference type="OMA" id="QINPPLE"/>
<dbReference type="AlphaFoldDB" id="A0AA38CBA5"/>
<proteinExistence type="inferred from homology"/>
<evidence type="ECO:0000313" key="13">
    <source>
        <dbReference type="EMBL" id="KAH9297122.1"/>
    </source>
</evidence>
<keyword evidence="6" id="KW-0479">Metal-binding</keyword>
<dbReference type="Pfam" id="PF00149">
    <property type="entry name" value="Metallophos"/>
    <property type="match status" value="1"/>
</dbReference>
<dbReference type="Gene3D" id="3.60.21.10">
    <property type="match status" value="1"/>
</dbReference>
<evidence type="ECO:0000256" key="2">
    <source>
        <dbReference type="ARBA" id="ARBA00004613"/>
    </source>
</evidence>
<dbReference type="SUPFAM" id="SSF56300">
    <property type="entry name" value="Metallo-dependent phosphatases"/>
    <property type="match status" value="1"/>
</dbReference>
<dbReference type="FunFam" id="3.60.21.10:FF:000038">
    <property type="entry name" value="Probable inactive purple acid phosphatase 29"/>
    <property type="match status" value="1"/>
</dbReference>
<dbReference type="InterPro" id="IPR004843">
    <property type="entry name" value="Calcineurin-like_PHP"/>
</dbReference>
<evidence type="ECO:0000256" key="10">
    <source>
        <dbReference type="ARBA" id="ARBA00023180"/>
    </source>
</evidence>
<evidence type="ECO:0000256" key="3">
    <source>
        <dbReference type="ARBA" id="ARBA00008723"/>
    </source>
</evidence>
<protein>
    <recommendedName>
        <fullName evidence="12">Calcineurin-like phosphoesterase domain-containing protein</fullName>
    </recommendedName>
</protein>
<evidence type="ECO:0000259" key="12">
    <source>
        <dbReference type="Pfam" id="PF00149"/>
    </source>
</evidence>
<gene>
    <name evidence="13" type="ORF">KI387_028804</name>
</gene>
<keyword evidence="14" id="KW-1185">Reference proteome</keyword>
<keyword evidence="7" id="KW-0732">Signal</keyword>
<dbReference type="CDD" id="cd07383">
    <property type="entry name" value="MPP_Dcr2"/>
    <property type="match status" value="1"/>
</dbReference>
<keyword evidence="11" id="KW-1133">Transmembrane helix</keyword>
<evidence type="ECO:0000256" key="9">
    <source>
        <dbReference type="ARBA" id="ARBA00023004"/>
    </source>
</evidence>
<keyword evidence="11" id="KW-0812">Transmembrane</keyword>
<dbReference type="GO" id="GO:0046872">
    <property type="term" value="F:metal ion binding"/>
    <property type="evidence" value="ECO:0007669"/>
    <property type="project" value="UniProtKB-KW"/>
</dbReference>
<sequence>MVRSVSVLNRSRPKKCQVDWESTGYLLLYLMLLSLSVFYLENTLGRLMLGYHKPNPKKMPILPLRFNQEGQFKILQVADMHYANGAVTSCEDVLPSQFPSCSDLNTSAFLNRMIQYEKPDFIVFTGDNIYGPDSADAADSMDAAFAPAVKSKIAWAAVLGNHDQESTMTREELMSYISVMDYSVSKVNPLYDNHTTSNRQRFVKIDGFGNYNIEVKGAVGSEFENKSIFNLYFLDSGDRSTVPGVPGYGWIKESQQTWLQDVSIVLQDTYKMGPRPPSGIAPALAFFHIPLPEVQHLRGSEIVGEMQEQVGCASVNSGVLSTFISTGDIKAAFVGHDHVNDFCGEIKGIWLCYGGGFGYHGYGKAGWSRRARVIVASLEKGQKMWQGITDIRTWKRLDDE</sequence>
<dbReference type="InterPro" id="IPR029052">
    <property type="entry name" value="Metallo-depent_PP-like"/>
</dbReference>
<keyword evidence="11" id="KW-0472">Membrane</keyword>
<evidence type="ECO:0000256" key="8">
    <source>
        <dbReference type="ARBA" id="ARBA00022833"/>
    </source>
</evidence>
<evidence type="ECO:0000256" key="6">
    <source>
        <dbReference type="ARBA" id="ARBA00022723"/>
    </source>
</evidence>
<evidence type="ECO:0000256" key="4">
    <source>
        <dbReference type="ARBA" id="ARBA00011738"/>
    </source>
</evidence>
<accession>A0AA38CBA5</accession>
<reference evidence="13 14" key="1">
    <citation type="journal article" date="2021" name="Nat. Plants">
        <title>The Taxus genome provides insights into paclitaxel biosynthesis.</title>
        <authorList>
            <person name="Xiong X."/>
            <person name="Gou J."/>
            <person name="Liao Q."/>
            <person name="Li Y."/>
            <person name="Zhou Q."/>
            <person name="Bi G."/>
            <person name="Li C."/>
            <person name="Du R."/>
            <person name="Wang X."/>
            <person name="Sun T."/>
            <person name="Guo L."/>
            <person name="Liang H."/>
            <person name="Lu P."/>
            <person name="Wu Y."/>
            <person name="Zhang Z."/>
            <person name="Ro D.K."/>
            <person name="Shang Y."/>
            <person name="Huang S."/>
            <person name="Yan J."/>
        </authorList>
    </citation>
    <scope>NUCLEOTIDE SEQUENCE [LARGE SCALE GENOMIC DNA]</scope>
    <source>
        <strain evidence="13">Ta-2019</strain>
    </source>
</reference>
<keyword evidence="10" id="KW-0325">Glycoprotein</keyword>
<comment type="cofactor">
    <cofactor evidence="1">
        <name>Zn(2+)</name>
        <dbReference type="ChEBI" id="CHEBI:29105"/>
    </cofactor>
</comment>
<keyword evidence="9" id="KW-0408">Iron</keyword>
<dbReference type="PANTHER" id="PTHR32440:SF2">
    <property type="entry name" value="INACTIVE PURPLE ACID PHOSPHATASE 28-RELATED"/>
    <property type="match status" value="1"/>
</dbReference>
<name>A0AA38CBA5_TAXCH</name>
<evidence type="ECO:0000313" key="14">
    <source>
        <dbReference type="Proteomes" id="UP000824469"/>
    </source>
</evidence>
<dbReference type="GO" id="GO:0016788">
    <property type="term" value="F:hydrolase activity, acting on ester bonds"/>
    <property type="evidence" value="ECO:0007669"/>
    <property type="project" value="TreeGrafter"/>
</dbReference>
<dbReference type="PANTHER" id="PTHR32440">
    <property type="entry name" value="PHOSPHATASE DCR2-RELATED-RELATED"/>
    <property type="match status" value="1"/>
</dbReference>
<dbReference type="PIRSF" id="PIRSF030250">
    <property type="entry name" value="Ptase_At2g46880"/>
    <property type="match status" value="1"/>
</dbReference>
<evidence type="ECO:0000256" key="11">
    <source>
        <dbReference type="SAM" id="Phobius"/>
    </source>
</evidence>
<evidence type="ECO:0000256" key="1">
    <source>
        <dbReference type="ARBA" id="ARBA00001947"/>
    </source>
</evidence>
<dbReference type="GO" id="GO:0005737">
    <property type="term" value="C:cytoplasm"/>
    <property type="evidence" value="ECO:0007669"/>
    <property type="project" value="TreeGrafter"/>
</dbReference>
<dbReference type="EMBL" id="JAHRHJ020000010">
    <property type="protein sequence ID" value="KAH9297122.1"/>
    <property type="molecule type" value="Genomic_DNA"/>
</dbReference>
<evidence type="ECO:0000256" key="7">
    <source>
        <dbReference type="ARBA" id="ARBA00022729"/>
    </source>
</evidence>